<keyword evidence="13" id="KW-1185">Reference proteome</keyword>
<dbReference type="PANTHER" id="PTHR48111">
    <property type="entry name" value="REGULATOR OF RPOS"/>
    <property type="match status" value="1"/>
</dbReference>
<evidence type="ECO:0000313" key="12">
    <source>
        <dbReference type="EMBL" id="MBU2709633.1"/>
    </source>
</evidence>
<evidence type="ECO:0000256" key="8">
    <source>
        <dbReference type="PROSITE-ProRule" id="PRU00169"/>
    </source>
</evidence>
<dbReference type="InterPro" id="IPR001867">
    <property type="entry name" value="OmpR/PhoB-type_DNA-bd"/>
</dbReference>
<proteinExistence type="predicted"/>
<dbReference type="InterPro" id="IPR036388">
    <property type="entry name" value="WH-like_DNA-bd_sf"/>
</dbReference>
<feature type="modified residue" description="4-aspartylphosphate" evidence="8">
    <location>
        <position position="51"/>
    </location>
</feature>
<accession>A0ABS5Z6S2</accession>
<name>A0ABS5Z6S2_9GAMM</name>
<evidence type="ECO:0000256" key="7">
    <source>
        <dbReference type="ARBA" id="ARBA00023163"/>
    </source>
</evidence>
<dbReference type="Gene3D" id="6.10.250.690">
    <property type="match status" value="1"/>
</dbReference>
<comment type="subcellular location">
    <subcellularLocation>
        <location evidence="1">Cytoplasm</location>
    </subcellularLocation>
</comment>
<evidence type="ECO:0000256" key="9">
    <source>
        <dbReference type="PROSITE-ProRule" id="PRU01091"/>
    </source>
</evidence>
<keyword evidence="2" id="KW-0963">Cytoplasm</keyword>
<protein>
    <submittedName>
        <fullName evidence="12">Response regulator transcription factor</fullName>
    </submittedName>
</protein>
<dbReference type="Gene3D" id="1.10.10.10">
    <property type="entry name" value="Winged helix-like DNA-binding domain superfamily/Winged helix DNA-binding domain"/>
    <property type="match status" value="1"/>
</dbReference>
<dbReference type="EMBL" id="JAGSOY010000002">
    <property type="protein sequence ID" value="MBU2709633.1"/>
    <property type="molecule type" value="Genomic_DNA"/>
</dbReference>
<dbReference type="SMART" id="SM00448">
    <property type="entry name" value="REC"/>
    <property type="match status" value="1"/>
</dbReference>
<evidence type="ECO:0000256" key="3">
    <source>
        <dbReference type="ARBA" id="ARBA00022553"/>
    </source>
</evidence>
<dbReference type="SUPFAM" id="SSF52172">
    <property type="entry name" value="CheY-like"/>
    <property type="match status" value="1"/>
</dbReference>
<dbReference type="CDD" id="cd00383">
    <property type="entry name" value="trans_reg_C"/>
    <property type="match status" value="1"/>
</dbReference>
<evidence type="ECO:0000256" key="1">
    <source>
        <dbReference type="ARBA" id="ARBA00004496"/>
    </source>
</evidence>
<dbReference type="PROSITE" id="PS50110">
    <property type="entry name" value="RESPONSE_REGULATORY"/>
    <property type="match status" value="1"/>
</dbReference>
<sequence length="223" mass="25450">MKILLVEDDLMIADGIVRSLCDAALQVEHIICLSDARKALSDKAIGLIVLDLGLPDGDGLTLLHEVRRQGLSLPVLVLTARDEPRDRVLGLDSGADDYLIKPFNMDELIARVRALLRRSMGRAAALIEYENLILDPGQMQILLNQQQVIIPLRQFRLLQYLLESQGRVKTKQQIIDALYRWDQDIEENTIEVYVSQLRKHLWPELIKTIRGIGYLIPKREQCH</sequence>
<comment type="caution">
    <text evidence="12">The sequence shown here is derived from an EMBL/GenBank/DDBJ whole genome shotgun (WGS) entry which is preliminary data.</text>
</comment>
<feature type="domain" description="OmpR/PhoB-type" evidence="11">
    <location>
        <begin position="124"/>
        <end position="218"/>
    </location>
</feature>
<dbReference type="PANTHER" id="PTHR48111:SF35">
    <property type="entry name" value="TRANSCRIPTIONAL REGULATORY PROTEIN QSEB"/>
    <property type="match status" value="1"/>
</dbReference>
<feature type="domain" description="Response regulatory" evidence="10">
    <location>
        <begin position="2"/>
        <end position="116"/>
    </location>
</feature>
<evidence type="ECO:0000259" key="10">
    <source>
        <dbReference type="PROSITE" id="PS50110"/>
    </source>
</evidence>
<dbReference type="InterPro" id="IPR016032">
    <property type="entry name" value="Sig_transdc_resp-reg_C-effctor"/>
</dbReference>
<dbReference type="RefSeq" id="WP_215817803.1">
    <property type="nucleotide sequence ID" value="NZ_JAGSOY010000002.1"/>
</dbReference>
<dbReference type="PROSITE" id="PS51755">
    <property type="entry name" value="OMPR_PHOB"/>
    <property type="match status" value="1"/>
</dbReference>
<evidence type="ECO:0000313" key="13">
    <source>
        <dbReference type="Proteomes" id="UP000690515"/>
    </source>
</evidence>
<dbReference type="Gene3D" id="3.40.50.2300">
    <property type="match status" value="1"/>
</dbReference>
<evidence type="ECO:0000256" key="6">
    <source>
        <dbReference type="ARBA" id="ARBA00023125"/>
    </source>
</evidence>
<reference evidence="12 13" key="1">
    <citation type="submission" date="2021-04" db="EMBL/GenBank/DDBJ databases">
        <authorList>
            <person name="Pira H."/>
            <person name="Risdian C."/>
            <person name="Wink J."/>
        </authorList>
    </citation>
    <scope>NUCLEOTIDE SEQUENCE [LARGE SCALE GENOMIC DNA]</scope>
    <source>
        <strain evidence="12 13">WH53</strain>
    </source>
</reference>
<gene>
    <name evidence="12" type="ORF">KCG35_01025</name>
</gene>
<dbReference type="InterPro" id="IPR001789">
    <property type="entry name" value="Sig_transdc_resp-reg_receiver"/>
</dbReference>
<dbReference type="Pfam" id="PF00486">
    <property type="entry name" value="Trans_reg_C"/>
    <property type="match status" value="1"/>
</dbReference>
<evidence type="ECO:0000256" key="2">
    <source>
        <dbReference type="ARBA" id="ARBA00022490"/>
    </source>
</evidence>
<dbReference type="Pfam" id="PF00072">
    <property type="entry name" value="Response_reg"/>
    <property type="match status" value="1"/>
</dbReference>
<evidence type="ECO:0000256" key="5">
    <source>
        <dbReference type="ARBA" id="ARBA00023015"/>
    </source>
</evidence>
<dbReference type="Proteomes" id="UP000690515">
    <property type="component" value="Unassembled WGS sequence"/>
</dbReference>
<keyword evidence="4" id="KW-0902">Two-component regulatory system</keyword>
<keyword evidence="3 8" id="KW-0597">Phosphoprotein</keyword>
<feature type="DNA-binding region" description="OmpR/PhoB-type" evidence="9">
    <location>
        <begin position="124"/>
        <end position="218"/>
    </location>
</feature>
<keyword evidence="5" id="KW-0805">Transcription regulation</keyword>
<dbReference type="InterPro" id="IPR039420">
    <property type="entry name" value="WalR-like"/>
</dbReference>
<dbReference type="CDD" id="cd17624">
    <property type="entry name" value="REC_OmpR_PmrA-like"/>
    <property type="match status" value="1"/>
</dbReference>
<dbReference type="InterPro" id="IPR011006">
    <property type="entry name" value="CheY-like_superfamily"/>
</dbReference>
<keyword evidence="7" id="KW-0804">Transcription</keyword>
<dbReference type="SMART" id="SM00862">
    <property type="entry name" value="Trans_reg_C"/>
    <property type="match status" value="1"/>
</dbReference>
<evidence type="ECO:0000256" key="4">
    <source>
        <dbReference type="ARBA" id="ARBA00023012"/>
    </source>
</evidence>
<organism evidence="12 13">
    <name type="scientific">Zooshikella harenae</name>
    <dbReference type="NCBI Taxonomy" id="2827238"/>
    <lineage>
        <taxon>Bacteria</taxon>
        <taxon>Pseudomonadati</taxon>
        <taxon>Pseudomonadota</taxon>
        <taxon>Gammaproteobacteria</taxon>
        <taxon>Oceanospirillales</taxon>
        <taxon>Zooshikellaceae</taxon>
        <taxon>Zooshikella</taxon>
    </lineage>
</organism>
<keyword evidence="6 9" id="KW-0238">DNA-binding</keyword>
<evidence type="ECO:0000259" key="11">
    <source>
        <dbReference type="PROSITE" id="PS51755"/>
    </source>
</evidence>
<dbReference type="SUPFAM" id="SSF46894">
    <property type="entry name" value="C-terminal effector domain of the bipartite response regulators"/>
    <property type="match status" value="1"/>
</dbReference>